<dbReference type="SMART" id="SM00220">
    <property type="entry name" value="S_TKc"/>
    <property type="match status" value="1"/>
</dbReference>
<dbReference type="Proteomes" id="UP000582659">
    <property type="component" value="Unassembled WGS sequence"/>
</dbReference>
<gene>
    <name evidence="4" type="ORF">BXYJ_LOCUS15687</name>
</gene>
<proteinExistence type="predicted"/>
<dbReference type="GO" id="GO:0004672">
    <property type="term" value="F:protein kinase activity"/>
    <property type="evidence" value="ECO:0007669"/>
    <property type="project" value="InterPro"/>
</dbReference>
<feature type="domain" description="Protein kinase" evidence="3">
    <location>
        <begin position="374"/>
        <end position="640"/>
    </location>
</feature>
<reference evidence="4" key="1">
    <citation type="submission" date="2020-09" db="EMBL/GenBank/DDBJ databases">
        <authorList>
            <person name="Kikuchi T."/>
        </authorList>
    </citation>
    <scope>NUCLEOTIDE SEQUENCE</scope>
    <source>
        <strain evidence="4">Ka4C1</strain>
    </source>
</reference>
<keyword evidence="5" id="KW-1185">Reference proteome</keyword>
<feature type="region of interest" description="Disordered" evidence="1">
    <location>
        <begin position="652"/>
        <end position="678"/>
    </location>
</feature>
<evidence type="ECO:0000313" key="5">
    <source>
        <dbReference type="Proteomes" id="UP000659654"/>
    </source>
</evidence>
<protein>
    <submittedName>
        <fullName evidence="4">(pine wood nematode) hypothetical protein</fullName>
    </submittedName>
</protein>
<keyword evidence="2" id="KW-0812">Transmembrane</keyword>
<dbReference type="PROSITE" id="PS50011">
    <property type="entry name" value="PROTEIN_KINASE_DOM"/>
    <property type="match status" value="1"/>
</dbReference>
<feature type="compositionally biased region" description="Basic and acidic residues" evidence="1">
    <location>
        <begin position="305"/>
        <end position="323"/>
    </location>
</feature>
<feature type="transmembrane region" description="Helical" evidence="2">
    <location>
        <begin position="261"/>
        <end position="285"/>
    </location>
</feature>
<sequence length="678" mass="77011">MEEAAIKALVNSLLMCSALFDGPTPNMAELKVLEYKDRGIWMQTRNWSGSLELSRIPFSGSTIEGANLQMVVDGDRIELGGQVTHRDSEGSSVKCPVAGDTNGIRVVTRSSSCDVNFHVYRIKDRLYGIARKASRYTYIFSLGGSEIEKREIPVVVDERLGINQIKGTYVYKDGLGTCQEVTVGSLTTSWEPRSCNDEKITLVPNETSGWHHVQYLQIVHNCELDPAIPRDELKNVYVRFMHVPPKPKARRRGLLTERGKVLVGLSAGFLGVVLIAFVGSAPFWYKWSPWGGAWRREKKPVPNTDLEKDGWSSNRDRDDDAPRDSYGNVDWNLLTRDYRDQYRAVDFKETFKDDDFGLPLPKVTDDSFSLRFHYEHVKTLSHGKMRAVHQYGIGDGSFVAIKFMVAKDEVEMERAKQEIALLRFFWDSNKSMPKEKKQPHLAKVGDSGRYQNVIFYSMNFFARSIQDVLEDLPCSNYGQKLNVCYQMLQGILELQRLGYAHGDLKPANFMQKRLNDNLLRIVGFGFVQKFGAKRPAGCGTLEYMSLPALRGQEVSMVDDMQSWFHCCVVVLTGEFAYSRPTPDETEGLVELYLKAQTEDVPQYPSKDDEIIAMLRNLIWDKPPGNTIDMAAVSKTLDEFRDKFEFKYTDPWWDSLPVEKPSSAKSGKQSEATKKSKKS</sequence>
<dbReference type="PANTHER" id="PTHR11909">
    <property type="entry name" value="CASEIN KINASE-RELATED"/>
    <property type="match status" value="1"/>
</dbReference>
<keyword evidence="2" id="KW-1133">Transmembrane helix</keyword>
<dbReference type="SUPFAM" id="SSF56112">
    <property type="entry name" value="Protein kinase-like (PK-like)"/>
    <property type="match status" value="1"/>
</dbReference>
<evidence type="ECO:0000256" key="2">
    <source>
        <dbReference type="SAM" id="Phobius"/>
    </source>
</evidence>
<keyword evidence="2" id="KW-0472">Membrane</keyword>
<evidence type="ECO:0000313" key="4">
    <source>
        <dbReference type="EMBL" id="CAD5235596.1"/>
    </source>
</evidence>
<dbReference type="EMBL" id="CAJFDI010000006">
    <property type="protein sequence ID" value="CAD5235596.1"/>
    <property type="molecule type" value="Genomic_DNA"/>
</dbReference>
<dbReference type="InterPro" id="IPR011009">
    <property type="entry name" value="Kinase-like_dom_sf"/>
</dbReference>
<dbReference type="Gene3D" id="1.10.510.10">
    <property type="entry name" value="Transferase(Phosphotransferase) domain 1"/>
    <property type="match status" value="1"/>
</dbReference>
<dbReference type="Proteomes" id="UP000659654">
    <property type="component" value="Unassembled WGS sequence"/>
</dbReference>
<dbReference type="GO" id="GO:0005524">
    <property type="term" value="F:ATP binding"/>
    <property type="evidence" value="ECO:0007669"/>
    <property type="project" value="InterPro"/>
</dbReference>
<name>A0A7I8X9N4_BURXY</name>
<dbReference type="SMR" id="A0A7I8X9N4"/>
<organism evidence="4 5">
    <name type="scientific">Bursaphelenchus xylophilus</name>
    <name type="common">Pinewood nematode worm</name>
    <name type="synonym">Aphelenchoides xylophilus</name>
    <dbReference type="NCBI Taxonomy" id="6326"/>
    <lineage>
        <taxon>Eukaryota</taxon>
        <taxon>Metazoa</taxon>
        <taxon>Ecdysozoa</taxon>
        <taxon>Nematoda</taxon>
        <taxon>Chromadorea</taxon>
        <taxon>Rhabditida</taxon>
        <taxon>Tylenchina</taxon>
        <taxon>Tylenchomorpha</taxon>
        <taxon>Aphelenchoidea</taxon>
        <taxon>Aphelenchoididae</taxon>
        <taxon>Bursaphelenchus</taxon>
    </lineage>
</organism>
<dbReference type="Pfam" id="PF00069">
    <property type="entry name" value="Pkinase"/>
    <property type="match status" value="1"/>
</dbReference>
<accession>A0A7I8X9N4</accession>
<evidence type="ECO:0000256" key="1">
    <source>
        <dbReference type="SAM" id="MobiDB-lite"/>
    </source>
</evidence>
<dbReference type="AlphaFoldDB" id="A0A7I8X9N4"/>
<comment type="caution">
    <text evidence="4">The sequence shown here is derived from an EMBL/GenBank/DDBJ whole genome shotgun (WGS) entry which is preliminary data.</text>
</comment>
<dbReference type="InterPro" id="IPR050235">
    <property type="entry name" value="CK1_Ser-Thr_kinase"/>
</dbReference>
<feature type="region of interest" description="Disordered" evidence="1">
    <location>
        <begin position="298"/>
        <end position="323"/>
    </location>
</feature>
<dbReference type="OrthoDB" id="4062651at2759"/>
<dbReference type="InterPro" id="IPR000719">
    <property type="entry name" value="Prot_kinase_dom"/>
</dbReference>
<dbReference type="EMBL" id="CAJFCV020000006">
    <property type="protein sequence ID" value="CAG9132053.1"/>
    <property type="molecule type" value="Genomic_DNA"/>
</dbReference>
<evidence type="ECO:0000259" key="3">
    <source>
        <dbReference type="PROSITE" id="PS50011"/>
    </source>
</evidence>